<proteinExistence type="predicted"/>
<dbReference type="Proteomes" id="UP000315385">
    <property type="component" value="Unassembled WGS sequence"/>
</dbReference>
<protein>
    <submittedName>
        <fullName evidence="1">Polysaccharide deacetylase</fullName>
    </submittedName>
</protein>
<accession>A0A544QPH1</accession>
<comment type="caution">
    <text evidence="1">The sequence shown here is derived from an EMBL/GenBank/DDBJ whole genome shotgun (WGS) entry which is preliminary data.</text>
</comment>
<dbReference type="OrthoDB" id="10436at2157"/>
<reference evidence="1 2" key="1">
    <citation type="submission" date="2019-02" db="EMBL/GenBank/DDBJ databases">
        <title>Halonotius sp. a new haloqrchaeon isolated from saline water.</title>
        <authorList>
            <person name="Duran-Viseras A."/>
            <person name="Sanchez-Porro C."/>
            <person name="Ventosa A."/>
        </authorList>
    </citation>
    <scope>NUCLEOTIDE SEQUENCE [LARGE SCALE GENOMIC DNA]</scope>
    <source>
        <strain evidence="1 2">F9-27</strain>
    </source>
</reference>
<dbReference type="InterPro" id="IPR011330">
    <property type="entry name" value="Glyco_hydro/deAcase_b/a-brl"/>
</dbReference>
<gene>
    <name evidence="1" type="ORF">EWF95_07155</name>
</gene>
<evidence type="ECO:0000313" key="2">
    <source>
        <dbReference type="Proteomes" id="UP000315385"/>
    </source>
</evidence>
<dbReference type="AlphaFoldDB" id="A0A544QPH1"/>
<dbReference type="EMBL" id="SESI01000002">
    <property type="protein sequence ID" value="TQQ80809.1"/>
    <property type="molecule type" value="Genomic_DNA"/>
</dbReference>
<dbReference type="SUPFAM" id="SSF88713">
    <property type="entry name" value="Glycoside hydrolase/deacetylase"/>
    <property type="match status" value="1"/>
</dbReference>
<dbReference type="Gene3D" id="3.20.20.370">
    <property type="entry name" value="Glycoside hydrolase/deacetylase"/>
    <property type="match status" value="1"/>
</dbReference>
<sequence length="297" mass="32296">MPADRVANPRAAWAFLLRLFDEYEIPATWAVVGHLCLASCDGEHADHPAGTDWFARDPGGHATPRSAWFAPELVETIGNRAVDHEIGLHAFSHVEFGAAETSRAVADAELRQGLAAATAIDASPSSFVFPRNNVGHRDRLAAHGLTCYRGRQPRRWYDLPPLPAVDTAGKLATFALGLSGPPIVEPRVDEHGLVNIPASLFLFSFGGRPRDMLATLGGDPVVRQVERGLAALRTRPDGVLHLWLHPNNITTQQDRIRMSEIASLIADYREEYGIGVETMGAVADRVSQDVNLTASSY</sequence>
<evidence type="ECO:0000313" key="1">
    <source>
        <dbReference type="EMBL" id="TQQ80809.1"/>
    </source>
</evidence>
<name>A0A544QPH1_9EURY</name>
<organism evidence="1 2">
    <name type="scientific">Halonotius roseus</name>
    <dbReference type="NCBI Taxonomy" id="2511997"/>
    <lineage>
        <taxon>Archaea</taxon>
        <taxon>Methanobacteriati</taxon>
        <taxon>Methanobacteriota</taxon>
        <taxon>Stenosarchaea group</taxon>
        <taxon>Halobacteria</taxon>
        <taxon>Halobacteriales</taxon>
        <taxon>Haloferacaceae</taxon>
        <taxon>Halonotius</taxon>
    </lineage>
</organism>
<dbReference type="GO" id="GO:0005975">
    <property type="term" value="P:carbohydrate metabolic process"/>
    <property type="evidence" value="ECO:0007669"/>
    <property type="project" value="InterPro"/>
</dbReference>
<keyword evidence="2" id="KW-1185">Reference proteome</keyword>